<protein>
    <recommendedName>
        <fullName evidence="7">Cytochrome C biogenesis protein transmembrane domain-containing protein</fullName>
    </recommendedName>
</protein>
<dbReference type="InterPro" id="IPR051790">
    <property type="entry name" value="Cytochrome_c-biogenesis_DsbD"/>
</dbReference>
<comment type="subcellular location">
    <subcellularLocation>
        <location evidence="1">Membrane</location>
        <topology evidence="1">Multi-pass membrane protein</topology>
    </subcellularLocation>
</comment>
<evidence type="ECO:0000256" key="4">
    <source>
        <dbReference type="ARBA" id="ARBA00022989"/>
    </source>
</evidence>
<reference evidence="8 9" key="1">
    <citation type="submission" date="2019-06" db="EMBL/GenBank/DDBJ databases">
        <title>Genome sequence of Litorilinea aerophila BAA-2444.</title>
        <authorList>
            <person name="Maclea K.S."/>
            <person name="Maurais E.G."/>
            <person name="Iannazzi L.C."/>
        </authorList>
    </citation>
    <scope>NUCLEOTIDE SEQUENCE [LARGE SCALE GENOMIC DNA]</scope>
    <source>
        <strain evidence="8 9">ATCC BAA-2444</strain>
    </source>
</reference>
<dbReference type="EMBL" id="VIGC01000038">
    <property type="protein sequence ID" value="TQE93518.1"/>
    <property type="molecule type" value="Genomic_DNA"/>
</dbReference>
<dbReference type="Pfam" id="PF02683">
    <property type="entry name" value="DsbD_TM"/>
    <property type="match status" value="1"/>
</dbReference>
<evidence type="ECO:0000256" key="5">
    <source>
        <dbReference type="ARBA" id="ARBA00023136"/>
    </source>
</evidence>
<feature type="transmembrane region" description="Helical" evidence="6">
    <location>
        <begin position="179"/>
        <end position="200"/>
    </location>
</feature>
<accession>A0A540V9U0</accession>
<gene>
    <name evidence="8" type="ORF">FKZ61_20990</name>
</gene>
<feature type="transmembrane region" description="Helical" evidence="6">
    <location>
        <begin position="72"/>
        <end position="92"/>
    </location>
</feature>
<feature type="transmembrane region" description="Helical" evidence="6">
    <location>
        <begin position="278"/>
        <end position="303"/>
    </location>
</feature>
<evidence type="ECO:0000256" key="3">
    <source>
        <dbReference type="ARBA" id="ARBA00022692"/>
    </source>
</evidence>
<dbReference type="AlphaFoldDB" id="A0A540V9U0"/>
<evidence type="ECO:0000256" key="1">
    <source>
        <dbReference type="ARBA" id="ARBA00004141"/>
    </source>
</evidence>
<evidence type="ECO:0000256" key="2">
    <source>
        <dbReference type="ARBA" id="ARBA00006143"/>
    </source>
</evidence>
<name>A0A540V9U0_9CHLR</name>
<proteinExistence type="inferred from homology"/>
<comment type="caution">
    <text evidence="8">The sequence shown here is derived from an EMBL/GenBank/DDBJ whole genome shotgun (WGS) entry which is preliminary data.</text>
</comment>
<dbReference type="GO" id="GO:0017004">
    <property type="term" value="P:cytochrome complex assembly"/>
    <property type="evidence" value="ECO:0007669"/>
    <property type="project" value="InterPro"/>
</dbReference>
<dbReference type="InterPro" id="IPR003834">
    <property type="entry name" value="Cyt_c_assmbl_TM_dom"/>
</dbReference>
<dbReference type="PANTHER" id="PTHR31272">
    <property type="entry name" value="CYTOCHROME C-TYPE BIOGENESIS PROTEIN HI_1454-RELATED"/>
    <property type="match status" value="1"/>
</dbReference>
<dbReference type="GO" id="GO:0016020">
    <property type="term" value="C:membrane"/>
    <property type="evidence" value="ECO:0007669"/>
    <property type="project" value="UniProtKB-SubCell"/>
</dbReference>
<keyword evidence="4 6" id="KW-1133">Transmembrane helix</keyword>
<sequence>MAQIVTGQGRSADVAVEPAGARPVVGEGRRLVVFFHAVAFVLGFGAVFTFLGSAAGLLGYGLEPYMPGIARLGAILLMLFGLTTIGFVGWLSRFIRQRVDLDQNPAAAALVSLLDGLNTLLYNERRIAGMHQVNPRWGYASSLLLGVTFSAGWVPCIGPILAGILFLAGDSATVGQGALLLAVYSLGLGIPFLVTGAAFSSATRLLRRINRHANVVSIASGLFLFYVAYLLWTDSLVLLTTRFTFLNDWVFSLEEQVSALSGVGGNIIGASLSVGVPLAFVAGIISFLSPCVLPLVPAYIGYLSGAAVGGSRS</sequence>
<dbReference type="PANTHER" id="PTHR31272:SF4">
    <property type="entry name" value="CYTOCHROME C-TYPE BIOGENESIS PROTEIN HI_1454-RELATED"/>
    <property type="match status" value="1"/>
</dbReference>
<evidence type="ECO:0000256" key="6">
    <source>
        <dbReference type="SAM" id="Phobius"/>
    </source>
</evidence>
<feature type="transmembrane region" description="Helical" evidence="6">
    <location>
        <begin position="212"/>
        <end position="232"/>
    </location>
</feature>
<dbReference type="InParanoid" id="A0A540V9U0"/>
<feature type="transmembrane region" description="Helical" evidence="6">
    <location>
        <begin position="33"/>
        <end position="60"/>
    </location>
</feature>
<feature type="transmembrane region" description="Helical" evidence="6">
    <location>
        <begin position="143"/>
        <end position="167"/>
    </location>
</feature>
<organism evidence="8 9">
    <name type="scientific">Litorilinea aerophila</name>
    <dbReference type="NCBI Taxonomy" id="1204385"/>
    <lineage>
        <taxon>Bacteria</taxon>
        <taxon>Bacillati</taxon>
        <taxon>Chloroflexota</taxon>
        <taxon>Caldilineae</taxon>
        <taxon>Caldilineales</taxon>
        <taxon>Caldilineaceae</taxon>
        <taxon>Litorilinea</taxon>
    </lineage>
</organism>
<dbReference type="Proteomes" id="UP000317371">
    <property type="component" value="Unassembled WGS sequence"/>
</dbReference>
<keyword evidence="5 6" id="KW-0472">Membrane</keyword>
<keyword evidence="9" id="KW-1185">Reference proteome</keyword>
<evidence type="ECO:0000313" key="8">
    <source>
        <dbReference type="EMBL" id="TQE93518.1"/>
    </source>
</evidence>
<comment type="similarity">
    <text evidence="2">Belongs to the DsbD family.</text>
</comment>
<evidence type="ECO:0000313" key="9">
    <source>
        <dbReference type="Proteomes" id="UP000317371"/>
    </source>
</evidence>
<keyword evidence="3 6" id="KW-0812">Transmembrane</keyword>
<dbReference type="OrthoDB" id="9803065at2"/>
<feature type="domain" description="Cytochrome C biogenesis protein transmembrane" evidence="7">
    <location>
        <begin position="126"/>
        <end position="232"/>
    </location>
</feature>
<evidence type="ECO:0000259" key="7">
    <source>
        <dbReference type="Pfam" id="PF02683"/>
    </source>
</evidence>